<feature type="transmembrane region" description="Helical" evidence="1">
    <location>
        <begin position="7"/>
        <end position="26"/>
    </location>
</feature>
<protein>
    <submittedName>
        <fullName evidence="2">Membrane protein</fullName>
    </submittedName>
</protein>
<evidence type="ECO:0000313" key="3">
    <source>
        <dbReference type="Proteomes" id="UP000077701"/>
    </source>
</evidence>
<evidence type="ECO:0000313" key="2">
    <source>
        <dbReference type="EMBL" id="GAT65349.1"/>
    </source>
</evidence>
<dbReference type="AlphaFoldDB" id="A0A171BN49"/>
<dbReference type="InterPro" id="IPR025363">
    <property type="entry name" value="DUF4267"/>
</dbReference>
<dbReference type="OrthoDB" id="119790at2"/>
<sequence>MLTDIATVLAGLVAVGIILIGVRFLLQPVASAEGFGVPVPMNAYLTVKGVRDITAGLVLLPALVTGDRHMLGWLILASVSAPLGDMAVVLRNGGPRAVALGVHGLTAAVMAAAAAVLILT</sequence>
<keyword evidence="1" id="KW-1133">Transmembrane helix</keyword>
<name>A0A171BN49_9ACTN</name>
<keyword evidence="1" id="KW-0812">Transmembrane</keyword>
<dbReference type="Pfam" id="PF14087">
    <property type="entry name" value="DUF4267"/>
    <property type="match status" value="1"/>
</dbReference>
<organism evidence="2 3">
    <name type="scientific">Planomonospora sphaerica</name>
    <dbReference type="NCBI Taxonomy" id="161355"/>
    <lineage>
        <taxon>Bacteria</taxon>
        <taxon>Bacillati</taxon>
        <taxon>Actinomycetota</taxon>
        <taxon>Actinomycetes</taxon>
        <taxon>Streptosporangiales</taxon>
        <taxon>Streptosporangiaceae</taxon>
        <taxon>Planomonospora</taxon>
    </lineage>
</organism>
<comment type="caution">
    <text evidence="2">The sequence shown here is derived from an EMBL/GenBank/DDBJ whole genome shotgun (WGS) entry which is preliminary data.</text>
</comment>
<proteinExistence type="predicted"/>
<dbReference type="EMBL" id="BDCX01000002">
    <property type="protein sequence ID" value="GAT65349.1"/>
    <property type="molecule type" value="Genomic_DNA"/>
</dbReference>
<keyword evidence="3" id="KW-1185">Reference proteome</keyword>
<gene>
    <name evidence="2" type="ORF">PS9374_00982</name>
</gene>
<reference evidence="2 3" key="1">
    <citation type="journal article" date="2016" name="Genome Announc.">
        <title>Draft Genome Sequence of Planomonospora sphaerica JCM9374, a Rare Actinomycete.</title>
        <authorList>
            <person name="Dohra H."/>
            <person name="Suzuki T."/>
            <person name="Inoue Y."/>
            <person name="Kodani S."/>
        </authorList>
    </citation>
    <scope>NUCLEOTIDE SEQUENCE [LARGE SCALE GENOMIC DNA]</scope>
    <source>
        <strain evidence="2 3">JCM 9374</strain>
    </source>
</reference>
<evidence type="ECO:0000256" key="1">
    <source>
        <dbReference type="SAM" id="Phobius"/>
    </source>
</evidence>
<feature type="transmembrane region" description="Helical" evidence="1">
    <location>
        <begin position="70"/>
        <end position="90"/>
    </location>
</feature>
<dbReference type="STRING" id="161355.PS9374_00982"/>
<keyword evidence="1" id="KW-0472">Membrane</keyword>
<dbReference type="Proteomes" id="UP000077701">
    <property type="component" value="Unassembled WGS sequence"/>
</dbReference>
<dbReference type="RefSeq" id="WP_068894735.1">
    <property type="nucleotide sequence ID" value="NZ_BDCX01000002.1"/>
</dbReference>
<accession>A0A171BN49</accession>
<reference evidence="3" key="2">
    <citation type="submission" date="2016-04" db="EMBL/GenBank/DDBJ databases">
        <title>Planomonospora sphaerica JCM9374 whole genome shotgun sequence.</title>
        <authorList>
            <person name="Suzuki T."/>
            <person name="Dohra H."/>
            <person name="Kodani S."/>
        </authorList>
    </citation>
    <scope>NUCLEOTIDE SEQUENCE [LARGE SCALE GENOMIC DNA]</scope>
    <source>
        <strain evidence="3">JCM 9374</strain>
    </source>
</reference>
<feature type="transmembrane region" description="Helical" evidence="1">
    <location>
        <begin position="97"/>
        <end position="119"/>
    </location>
</feature>